<dbReference type="SUPFAM" id="SSF53067">
    <property type="entry name" value="Actin-like ATPase domain"/>
    <property type="match status" value="2"/>
</dbReference>
<evidence type="ECO:0000256" key="1">
    <source>
        <dbReference type="ARBA" id="ARBA00009156"/>
    </source>
</evidence>
<evidence type="ECO:0000259" key="9">
    <source>
        <dbReference type="Pfam" id="PF02782"/>
    </source>
</evidence>
<reference evidence="10 11" key="1">
    <citation type="submission" date="2015-01" db="EMBL/GenBank/DDBJ databases">
        <title>Draft genome of the acidophilic iron oxidizer Acidithrix ferrooxidans strain Py-F3.</title>
        <authorList>
            <person name="Poehlein A."/>
            <person name="Eisen S."/>
            <person name="Schloemann M."/>
            <person name="Johnson B.D."/>
            <person name="Daniel R."/>
            <person name="Muehling M."/>
        </authorList>
    </citation>
    <scope>NUCLEOTIDE SEQUENCE [LARGE SCALE GENOMIC DNA]</scope>
    <source>
        <strain evidence="10 11">Py-F3</strain>
    </source>
</reference>
<dbReference type="CDD" id="cd07769">
    <property type="entry name" value="ASKHA_NBD_FGGY_GK"/>
    <property type="match status" value="1"/>
</dbReference>
<dbReference type="InterPro" id="IPR043129">
    <property type="entry name" value="ATPase_NBD"/>
</dbReference>
<dbReference type="RefSeq" id="WP_052605592.1">
    <property type="nucleotide sequence ID" value="NZ_JXYS01000061.1"/>
</dbReference>
<dbReference type="STRING" id="1280514.AXFE_19420"/>
<gene>
    <name evidence="10" type="primary">glpK1</name>
    <name evidence="10" type="ORF">AXFE_19420</name>
</gene>
<evidence type="ECO:0000256" key="6">
    <source>
        <dbReference type="ARBA" id="ARBA00043149"/>
    </source>
</evidence>
<dbReference type="OrthoDB" id="9805576at2"/>
<accession>A0A0D8HH95</accession>
<dbReference type="EMBL" id="JXYS01000061">
    <property type="protein sequence ID" value="KJF17229.1"/>
    <property type="molecule type" value="Genomic_DNA"/>
</dbReference>
<dbReference type="PROSITE" id="PS00445">
    <property type="entry name" value="FGGY_KINASES_2"/>
    <property type="match status" value="1"/>
</dbReference>
<dbReference type="Pfam" id="PF02782">
    <property type="entry name" value="FGGY_C"/>
    <property type="match status" value="1"/>
</dbReference>
<evidence type="ECO:0000313" key="11">
    <source>
        <dbReference type="Proteomes" id="UP000032360"/>
    </source>
</evidence>
<keyword evidence="5" id="KW-0067">ATP-binding</keyword>
<dbReference type="Proteomes" id="UP000032360">
    <property type="component" value="Unassembled WGS sequence"/>
</dbReference>
<comment type="similarity">
    <text evidence="1 7">Belongs to the FGGY kinase family.</text>
</comment>
<evidence type="ECO:0000259" key="8">
    <source>
        <dbReference type="Pfam" id="PF00370"/>
    </source>
</evidence>
<dbReference type="PANTHER" id="PTHR10196">
    <property type="entry name" value="SUGAR KINASE"/>
    <property type="match status" value="1"/>
</dbReference>
<evidence type="ECO:0000256" key="2">
    <source>
        <dbReference type="ARBA" id="ARBA00022679"/>
    </source>
</evidence>
<dbReference type="InterPro" id="IPR018484">
    <property type="entry name" value="FGGY_N"/>
</dbReference>
<organism evidence="10 11">
    <name type="scientific">Acidithrix ferrooxidans</name>
    <dbReference type="NCBI Taxonomy" id="1280514"/>
    <lineage>
        <taxon>Bacteria</taxon>
        <taxon>Bacillati</taxon>
        <taxon>Actinomycetota</taxon>
        <taxon>Acidimicrobiia</taxon>
        <taxon>Acidimicrobiales</taxon>
        <taxon>Acidimicrobiaceae</taxon>
        <taxon>Acidithrix</taxon>
    </lineage>
</organism>
<dbReference type="GO" id="GO:0005829">
    <property type="term" value="C:cytosol"/>
    <property type="evidence" value="ECO:0007669"/>
    <property type="project" value="TreeGrafter"/>
</dbReference>
<dbReference type="Pfam" id="PF00370">
    <property type="entry name" value="FGGY_N"/>
    <property type="match status" value="1"/>
</dbReference>
<dbReference type="GO" id="GO:0006071">
    <property type="term" value="P:glycerol metabolic process"/>
    <property type="evidence" value="ECO:0007669"/>
    <property type="project" value="TreeGrafter"/>
</dbReference>
<dbReference type="Gene3D" id="3.30.420.40">
    <property type="match status" value="2"/>
</dbReference>
<evidence type="ECO:0000256" key="7">
    <source>
        <dbReference type="RuleBase" id="RU003733"/>
    </source>
</evidence>
<sequence length="490" mass="52769">MDLLVALDIGTSSVRSIAYDLQGQAQAAFAKEIGLSFPEPRYVEQDPAEILSAALEVLRLLENELKKMPARAISIGITNQRETVIAFDSESGKACYNAISWQDGRGLDLCSDLIDQGLSPLIRQKTGLELNPYFSATKMTWLTKNGYLASARRPKLVTVDAFIAWHLMGANPAIEPVTDPSNASRTLLYNLDSLAFDEELTEIFGIDFKHLPNLVNTAEIALAIAPGMPFSGVTIGSIIGDQQSSLFGQGMITPMSTKVTHGTGTFAVANVGQKRISPKTEVLESIAWKIGDQSPTYCLEGSIFTSGVVMRWLRDSLGLISNYSEIDTMASSVQSSDGVVVIPAFQGLGAPYWRTDARGAIFGISTATTPAHIIRASIEGVVMRTQEVIEAMERASGSKVETLSTDGGLSTSNFVCQLQADQTRIPTVRAKASEATAFGAALLAGISQEVIDLPQVAEITRSTSTFNPSPSAYSAKARRENWNKYIAKIL</sequence>
<dbReference type="InterPro" id="IPR000577">
    <property type="entry name" value="Carb_kinase_FGGY"/>
</dbReference>
<keyword evidence="2 7" id="KW-0808">Transferase</keyword>
<protein>
    <recommendedName>
        <fullName evidence="6">ATP:glycerol 3-phosphotransferase</fullName>
    </recommendedName>
</protein>
<feature type="domain" description="Carbohydrate kinase FGGY C-terminal" evidence="9">
    <location>
        <begin position="259"/>
        <end position="446"/>
    </location>
</feature>
<dbReference type="PANTHER" id="PTHR10196:SF69">
    <property type="entry name" value="GLYCEROL KINASE"/>
    <property type="match status" value="1"/>
</dbReference>
<feature type="domain" description="Carbohydrate kinase FGGY N-terminal" evidence="8">
    <location>
        <begin position="4"/>
        <end position="248"/>
    </location>
</feature>
<dbReference type="InterPro" id="IPR018483">
    <property type="entry name" value="Carb_kinase_FGGY_CS"/>
</dbReference>
<dbReference type="PATRIC" id="fig|1280514.3.peg.2558"/>
<evidence type="ECO:0000256" key="3">
    <source>
        <dbReference type="ARBA" id="ARBA00022741"/>
    </source>
</evidence>
<dbReference type="GO" id="GO:0004370">
    <property type="term" value="F:glycerol kinase activity"/>
    <property type="evidence" value="ECO:0007669"/>
    <property type="project" value="TreeGrafter"/>
</dbReference>
<keyword evidence="3" id="KW-0547">Nucleotide-binding</keyword>
<proteinExistence type="inferred from homology"/>
<dbReference type="InterPro" id="IPR018485">
    <property type="entry name" value="FGGY_C"/>
</dbReference>
<dbReference type="AlphaFoldDB" id="A0A0D8HH95"/>
<dbReference type="GO" id="GO:0005524">
    <property type="term" value="F:ATP binding"/>
    <property type="evidence" value="ECO:0007669"/>
    <property type="project" value="UniProtKB-KW"/>
</dbReference>
<evidence type="ECO:0000313" key="10">
    <source>
        <dbReference type="EMBL" id="KJF17229.1"/>
    </source>
</evidence>
<name>A0A0D8HH95_9ACTN</name>
<dbReference type="PROSITE" id="PS00933">
    <property type="entry name" value="FGGY_KINASES_1"/>
    <property type="match status" value="1"/>
</dbReference>
<keyword evidence="11" id="KW-1185">Reference proteome</keyword>
<dbReference type="PIRSF" id="PIRSF000538">
    <property type="entry name" value="GlpK"/>
    <property type="match status" value="1"/>
</dbReference>
<keyword evidence="4 7" id="KW-0418">Kinase</keyword>
<evidence type="ECO:0000256" key="4">
    <source>
        <dbReference type="ARBA" id="ARBA00022777"/>
    </source>
</evidence>
<evidence type="ECO:0000256" key="5">
    <source>
        <dbReference type="ARBA" id="ARBA00022840"/>
    </source>
</evidence>
<comment type="caution">
    <text evidence="10">The sequence shown here is derived from an EMBL/GenBank/DDBJ whole genome shotgun (WGS) entry which is preliminary data.</text>
</comment>